<dbReference type="EMBL" id="GBRH01232841">
    <property type="protein sequence ID" value="JAD65054.1"/>
    <property type="molecule type" value="Transcribed_RNA"/>
</dbReference>
<protein>
    <submittedName>
        <fullName evidence="1">Uncharacterized protein</fullName>
    </submittedName>
</protein>
<reference evidence="1" key="2">
    <citation type="journal article" date="2015" name="Data Brief">
        <title>Shoot transcriptome of the giant reed, Arundo donax.</title>
        <authorList>
            <person name="Barrero R.A."/>
            <person name="Guerrero F.D."/>
            <person name="Moolhuijzen P."/>
            <person name="Goolsby J.A."/>
            <person name="Tidwell J."/>
            <person name="Bellgard S.E."/>
            <person name="Bellgard M.I."/>
        </authorList>
    </citation>
    <scope>NUCLEOTIDE SEQUENCE</scope>
    <source>
        <tissue evidence="1">Shoot tissue taken approximately 20 cm above the soil surface</tissue>
    </source>
</reference>
<sequence length="31" mass="3552">MLATSVIPHLLPYMCFLNQEADRIATLSFKQ</sequence>
<accession>A0A0A9BM85</accession>
<evidence type="ECO:0000313" key="1">
    <source>
        <dbReference type="EMBL" id="JAD65054.1"/>
    </source>
</evidence>
<proteinExistence type="predicted"/>
<dbReference type="AlphaFoldDB" id="A0A0A9BM85"/>
<organism evidence="1">
    <name type="scientific">Arundo donax</name>
    <name type="common">Giant reed</name>
    <name type="synonym">Donax arundinaceus</name>
    <dbReference type="NCBI Taxonomy" id="35708"/>
    <lineage>
        <taxon>Eukaryota</taxon>
        <taxon>Viridiplantae</taxon>
        <taxon>Streptophyta</taxon>
        <taxon>Embryophyta</taxon>
        <taxon>Tracheophyta</taxon>
        <taxon>Spermatophyta</taxon>
        <taxon>Magnoliopsida</taxon>
        <taxon>Liliopsida</taxon>
        <taxon>Poales</taxon>
        <taxon>Poaceae</taxon>
        <taxon>PACMAD clade</taxon>
        <taxon>Arundinoideae</taxon>
        <taxon>Arundineae</taxon>
        <taxon>Arundo</taxon>
    </lineage>
</organism>
<name>A0A0A9BM85_ARUDO</name>
<reference evidence="1" key="1">
    <citation type="submission" date="2014-09" db="EMBL/GenBank/DDBJ databases">
        <authorList>
            <person name="Magalhaes I.L.F."/>
            <person name="Oliveira U."/>
            <person name="Santos F.R."/>
            <person name="Vidigal T.H.D.A."/>
            <person name="Brescovit A.D."/>
            <person name="Santos A.J."/>
        </authorList>
    </citation>
    <scope>NUCLEOTIDE SEQUENCE</scope>
    <source>
        <tissue evidence="1">Shoot tissue taken approximately 20 cm above the soil surface</tissue>
    </source>
</reference>